<dbReference type="AlphaFoldDB" id="A0A368DZ29"/>
<dbReference type="PANTHER" id="PTHR30383">
    <property type="entry name" value="THIOESTERASE 1/PROTEASE 1/LYSOPHOSPHOLIPASE L1"/>
    <property type="match status" value="1"/>
</dbReference>
<dbReference type="Gene3D" id="3.40.50.1110">
    <property type="entry name" value="SGNH hydrolase"/>
    <property type="match status" value="1"/>
</dbReference>
<comment type="caution">
    <text evidence="3">The sequence shown here is derived from an EMBL/GenBank/DDBJ whole genome shotgun (WGS) entry which is preliminary data.</text>
</comment>
<gene>
    <name evidence="3" type="ORF">DBW69_04215</name>
</gene>
<sequence>MLGKHSRLFQGFKTLSIYQTYTIISGFWTPILYISIFCTILMCFSLQKAKSETAPIVITMLGDSLTAGYGLPIGEGLTDQLQTALDKKTDKKKKIHIINAGVSGDTTAGGLARFDWSIPAETDALIIALGGNDALRGVPPESTGKNIEAIIIKAHQTGISVLLAGMAAPRNMGEDYVQKFDAIYPYLAGKYDVIFMPFLLEGVAADPALNQPDLIHPNQEGVAIMVSNLLPHIDRLTQLLGKSDNAIAP</sequence>
<dbReference type="Proteomes" id="UP000252132">
    <property type="component" value="Unassembled WGS sequence"/>
</dbReference>
<name>A0A368DZ29_9PROT</name>
<protein>
    <submittedName>
        <fullName evidence="3">Arylesterase</fullName>
    </submittedName>
</protein>
<keyword evidence="1" id="KW-1133">Transmembrane helix</keyword>
<dbReference type="InterPro" id="IPR036514">
    <property type="entry name" value="SGNH_hydro_sf"/>
</dbReference>
<keyword evidence="1" id="KW-0812">Transmembrane</keyword>
<proteinExistence type="predicted"/>
<dbReference type="EMBL" id="QOQF01000012">
    <property type="protein sequence ID" value="RCL77118.1"/>
    <property type="molecule type" value="Genomic_DNA"/>
</dbReference>
<feature type="transmembrane region" description="Helical" evidence="1">
    <location>
        <begin position="20"/>
        <end position="44"/>
    </location>
</feature>
<feature type="domain" description="SGNH hydrolase-type esterase" evidence="2">
    <location>
        <begin position="61"/>
        <end position="223"/>
    </location>
</feature>
<dbReference type="PANTHER" id="PTHR30383:SF24">
    <property type="entry name" value="THIOESTERASE 1_PROTEASE 1_LYSOPHOSPHOLIPASE L1"/>
    <property type="match status" value="1"/>
</dbReference>
<dbReference type="SUPFAM" id="SSF52266">
    <property type="entry name" value="SGNH hydrolase"/>
    <property type="match status" value="1"/>
</dbReference>
<dbReference type="InterPro" id="IPR051532">
    <property type="entry name" value="Ester_Hydrolysis_Enzymes"/>
</dbReference>
<keyword evidence="1" id="KW-0472">Membrane</keyword>
<evidence type="ECO:0000313" key="3">
    <source>
        <dbReference type="EMBL" id="RCL77118.1"/>
    </source>
</evidence>
<evidence type="ECO:0000313" key="4">
    <source>
        <dbReference type="Proteomes" id="UP000252132"/>
    </source>
</evidence>
<dbReference type="Pfam" id="PF13472">
    <property type="entry name" value="Lipase_GDSL_2"/>
    <property type="match status" value="1"/>
</dbReference>
<dbReference type="CDD" id="cd01822">
    <property type="entry name" value="Lysophospholipase_L1_like"/>
    <property type="match status" value="1"/>
</dbReference>
<dbReference type="InterPro" id="IPR013830">
    <property type="entry name" value="SGNH_hydro"/>
</dbReference>
<evidence type="ECO:0000256" key="1">
    <source>
        <dbReference type="SAM" id="Phobius"/>
    </source>
</evidence>
<organism evidence="3 4">
    <name type="scientific">PS1 clade bacterium</name>
    <dbReference type="NCBI Taxonomy" id="2175152"/>
    <lineage>
        <taxon>Bacteria</taxon>
        <taxon>Pseudomonadati</taxon>
        <taxon>Pseudomonadota</taxon>
        <taxon>Alphaproteobacteria</taxon>
        <taxon>PS1 clade</taxon>
    </lineage>
</organism>
<evidence type="ECO:0000259" key="2">
    <source>
        <dbReference type="Pfam" id="PF13472"/>
    </source>
</evidence>
<accession>A0A368DZ29</accession>
<reference evidence="3 4" key="1">
    <citation type="journal article" date="2018" name="Microbiome">
        <title>Fine metagenomic profile of the Mediterranean stratified and mixed water columns revealed by assembly and recruitment.</title>
        <authorList>
            <person name="Haro-Moreno J.M."/>
            <person name="Lopez-Perez M."/>
            <person name="De La Torre J.R."/>
            <person name="Picazo A."/>
            <person name="Camacho A."/>
            <person name="Rodriguez-Valera F."/>
        </authorList>
    </citation>
    <scope>NUCLEOTIDE SEQUENCE [LARGE SCALE GENOMIC DNA]</scope>
    <source>
        <strain evidence="3">MED-G55</strain>
    </source>
</reference>
<dbReference type="GO" id="GO:0004622">
    <property type="term" value="F:phosphatidylcholine lysophospholipase activity"/>
    <property type="evidence" value="ECO:0007669"/>
    <property type="project" value="TreeGrafter"/>
</dbReference>